<comment type="similarity">
    <text evidence="4">Belongs to the cyclophilin-type PPIase family. PPIL2 subfamily.</text>
</comment>
<evidence type="ECO:0000313" key="24">
    <source>
        <dbReference type="Proteomes" id="UP000015104"/>
    </source>
</evidence>
<keyword evidence="14" id="KW-0508">mRNA splicing</keyword>
<keyword evidence="10" id="KW-0833">Ubl conjugation pathway</keyword>
<dbReference type="PROSITE" id="PS51698">
    <property type="entry name" value="U_BOX"/>
    <property type="match status" value="1"/>
</dbReference>
<evidence type="ECO:0000313" key="23">
    <source>
        <dbReference type="EnsemblMetazoa" id="tetur19g01300.1"/>
    </source>
</evidence>
<evidence type="ECO:0000256" key="11">
    <source>
        <dbReference type="ARBA" id="ARBA00022843"/>
    </source>
</evidence>
<keyword evidence="7" id="KW-0507">mRNA processing</keyword>
<dbReference type="PANTHER" id="PTHR45625">
    <property type="entry name" value="PEPTIDYL-PROLYL CIS-TRANS ISOMERASE-RELATED"/>
    <property type="match status" value="1"/>
</dbReference>
<comment type="catalytic activity">
    <reaction evidence="1">
        <text>S-ubiquitinyl-[E2 ubiquitin-conjugating enzyme]-L-cysteine + [acceptor protein]-L-lysine = [E2 ubiquitin-conjugating enzyme]-L-cysteine + N(6)-ubiquitinyl-[acceptor protein]-L-lysine.</text>
        <dbReference type="EC" id="2.3.2.27"/>
    </reaction>
</comment>
<feature type="domain" description="U-box" evidence="22">
    <location>
        <begin position="40"/>
        <end position="113"/>
    </location>
</feature>
<dbReference type="Pfam" id="PF00160">
    <property type="entry name" value="Pro_isomerase"/>
    <property type="match status" value="1"/>
</dbReference>
<dbReference type="GO" id="GO:0000209">
    <property type="term" value="P:protein polyubiquitination"/>
    <property type="evidence" value="ECO:0007669"/>
    <property type="project" value="TreeGrafter"/>
</dbReference>
<evidence type="ECO:0000256" key="12">
    <source>
        <dbReference type="ARBA" id="ARBA00022990"/>
    </source>
</evidence>
<dbReference type="GO" id="GO:0071013">
    <property type="term" value="C:catalytic step 2 spliceosome"/>
    <property type="evidence" value="ECO:0007669"/>
    <property type="project" value="TreeGrafter"/>
</dbReference>
<dbReference type="Gene3D" id="3.30.40.10">
    <property type="entry name" value="Zinc/RING finger domain, C3HC4 (zinc finger)"/>
    <property type="match status" value="1"/>
</dbReference>
<dbReference type="Proteomes" id="UP000015104">
    <property type="component" value="Unassembled WGS sequence"/>
</dbReference>
<dbReference type="InterPro" id="IPR002130">
    <property type="entry name" value="Cyclophilin-type_PPIase_dom"/>
</dbReference>
<proteinExistence type="inferred from homology"/>
<comment type="function">
    <text evidence="16">Has a ubiquitin-protein ligase activity acting as an E3 ubiquitin protein ligase or as an ubiquitin-ubiquitin ligase promoting elongation of ubiquitin chains on substrates. By mediating 'Lys-48'-linked polyubiquitination of proteins could target them for proteasomal degradation. May also function as a chaperone, playing a role in transport to the cell membrane of BSG/Basigin for instance. Probable inactive PPIase with no peptidyl-prolyl cis-trans isomerase activity. As a component of the minor spliceosome, involved in the splicing of U12-type introns in pre-mRNAs.</text>
</comment>
<evidence type="ECO:0000259" key="22">
    <source>
        <dbReference type="PROSITE" id="PS51698"/>
    </source>
</evidence>
<evidence type="ECO:0000256" key="15">
    <source>
        <dbReference type="ARBA" id="ARBA00023242"/>
    </source>
</evidence>
<evidence type="ECO:0000256" key="20">
    <source>
        <dbReference type="ARBA" id="ARBA00079124"/>
    </source>
</evidence>
<dbReference type="EnsemblMetazoa" id="tetur19g01300.1">
    <property type="protein sequence ID" value="tetur19g01300.1"/>
    <property type="gene ID" value="tetur19g01300"/>
</dbReference>
<evidence type="ECO:0000256" key="3">
    <source>
        <dbReference type="ARBA" id="ARBA00004906"/>
    </source>
</evidence>
<organism evidence="23 24">
    <name type="scientific">Tetranychus urticae</name>
    <name type="common">Two-spotted spider mite</name>
    <dbReference type="NCBI Taxonomy" id="32264"/>
    <lineage>
        <taxon>Eukaryota</taxon>
        <taxon>Metazoa</taxon>
        <taxon>Ecdysozoa</taxon>
        <taxon>Arthropoda</taxon>
        <taxon>Chelicerata</taxon>
        <taxon>Arachnida</taxon>
        <taxon>Acari</taxon>
        <taxon>Acariformes</taxon>
        <taxon>Trombidiformes</taxon>
        <taxon>Prostigmata</taxon>
        <taxon>Eleutherengona</taxon>
        <taxon>Raphignathae</taxon>
        <taxon>Tetranychoidea</taxon>
        <taxon>Tetranychidae</taxon>
        <taxon>Tetranychus</taxon>
    </lineage>
</organism>
<dbReference type="Pfam" id="PF04641">
    <property type="entry name" value="Rtf2"/>
    <property type="match status" value="1"/>
</dbReference>
<dbReference type="EC" id="2.3.2.27" evidence="5"/>
<gene>
    <name evidence="23" type="primary">107366760</name>
</gene>
<dbReference type="InterPro" id="IPR013083">
    <property type="entry name" value="Znf_RING/FYVE/PHD"/>
</dbReference>
<evidence type="ECO:0000256" key="14">
    <source>
        <dbReference type="ARBA" id="ARBA00023187"/>
    </source>
</evidence>
<evidence type="ECO:0000256" key="13">
    <source>
        <dbReference type="ARBA" id="ARBA00023054"/>
    </source>
</evidence>
<keyword evidence="24" id="KW-1185">Reference proteome</keyword>
<keyword evidence="8" id="KW-0808">Transferase</keyword>
<dbReference type="EMBL" id="CAEY01000421">
    <property type="status" value="NOT_ANNOTATED_CDS"/>
    <property type="molecule type" value="Genomic_DNA"/>
</dbReference>
<accession>T1KRZ9</accession>
<dbReference type="SUPFAM" id="SSF57850">
    <property type="entry name" value="RING/U-box"/>
    <property type="match status" value="1"/>
</dbReference>
<comment type="subcellular location">
    <subcellularLocation>
        <location evidence="2">Nucleus</location>
    </subcellularLocation>
</comment>
<keyword evidence="12" id="KW-0007">Acetylation</keyword>
<keyword evidence="9" id="KW-0747">Spliceosome</keyword>
<dbReference type="OrthoDB" id="30774at2759"/>
<protein>
    <recommendedName>
        <fullName evidence="18">RING-type E3 ubiquitin-protein ligase PPIL2</fullName>
        <ecNumber evidence="5">2.3.2.27</ecNumber>
    </recommendedName>
    <alternativeName>
        <fullName evidence="20">CYC4</fullName>
    </alternativeName>
    <alternativeName>
        <fullName evidence="19">Probable inactive peptidyl-prolyl cis-trans isomerase-like 2</fullName>
    </alternativeName>
</protein>
<evidence type="ECO:0000256" key="2">
    <source>
        <dbReference type="ARBA" id="ARBA00004123"/>
    </source>
</evidence>
<evidence type="ECO:0000256" key="1">
    <source>
        <dbReference type="ARBA" id="ARBA00000900"/>
    </source>
</evidence>
<dbReference type="STRING" id="32264.T1KRZ9"/>
<dbReference type="GO" id="GO:0061630">
    <property type="term" value="F:ubiquitin protein ligase activity"/>
    <property type="evidence" value="ECO:0007669"/>
    <property type="project" value="UniProtKB-EC"/>
</dbReference>
<evidence type="ECO:0000256" key="18">
    <source>
        <dbReference type="ARBA" id="ARBA00073734"/>
    </source>
</evidence>
<reference evidence="24" key="1">
    <citation type="submission" date="2011-08" db="EMBL/GenBank/DDBJ databases">
        <authorList>
            <person name="Rombauts S."/>
        </authorList>
    </citation>
    <scope>NUCLEOTIDE SEQUENCE</scope>
    <source>
        <strain evidence="24">London</strain>
    </source>
</reference>
<dbReference type="GO" id="GO:0006457">
    <property type="term" value="P:protein folding"/>
    <property type="evidence" value="ECO:0007669"/>
    <property type="project" value="InterPro"/>
</dbReference>
<dbReference type="InterPro" id="IPR003613">
    <property type="entry name" value="Ubox_domain"/>
</dbReference>
<keyword evidence="15" id="KW-0539">Nucleus</keyword>
<dbReference type="GO" id="GO:0006397">
    <property type="term" value="P:mRNA processing"/>
    <property type="evidence" value="ECO:0007669"/>
    <property type="project" value="UniProtKB-KW"/>
</dbReference>
<dbReference type="FunFam" id="3.30.40.10:FF:000079">
    <property type="entry name" value="Peptidyl-prolyl cis-trans isomerase 2"/>
    <property type="match status" value="1"/>
</dbReference>
<dbReference type="PRINTS" id="PR00153">
    <property type="entry name" value="CSAPPISMRASE"/>
</dbReference>
<evidence type="ECO:0000256" key="9">
    <source>
        <dbReference type="ARBA" id="ARBA00022728"/>
    </source>
</evidence>
<evidence type="ECO:0000256" key="5">
    <source>
        <dbReference type="ARBA" id="ARBA00012483"/>
    </source>
</evidence>
<dbReference type="KEGG" id="tut:107366760"/>
<dbReference type="GO" id="GO:0003755">
    <property type="term" value="F:peptidyl-prolyl cis-trans isomerase activity"/>
    <property type="evidence" value="ECO:0007669"/>
    <property type="project" value="InterPro"/>
</dbReference>
<dbReference type="InterPro" id="IPR029000">
    <property type="entry name" value="Cyclophilin-like_dom_sf"/>
</dbReference>
<dbReference type="FunFam" id="2.40.100.10:FF:000018">
    <property type="entry name" value="Peptidyl-prolyl cis-trans isomerase-like 2"/>
    <property type="match status" value="1"/>
</dbReference>
<dbReference type="AlphaFoldDB" id="T1KRZ9"/>
<keyword evidence="13" id="KW-0175">Coiled coil</keyword>
<comment type="subunit">
    <text evidence="17">Component of the minor spliceosome, which splices U12-type introns. Within this complex, interacts with PRPF8/PRP8, EFTUD2/SNU114 and PLRG1. Interacts with isoform 2 of BSG. Interacts (via the PPIase cyclophilin-type domain) with CRNKL1; they may form a trimeric complex with HSP90.</text>
</comment>
<evidence type="ECO:0000256" key="10">
    <source>
        <dbReference type="ARBA" id="ARBA00022786"/>
    </source>
</evidence>
<name>T1KRZ9_TETUR</name>
<evidence type="ECO:0000256" key="4">
    <source>
        <dbReference type="ARBA" id="ARBA00007930"/>
    </source>
</evidence>
<dbReference type="InterPro" id="IPR020892">
    <property type="entry name" value="Cyclophilin-type_PPIase_CS"/>
</dbReference>
<evidence type="ECO:0000256" key="17">
    <source>
        <dbReference type="ARBA" id="ARBA00061807"/>
    </source>
</evidence>
<evidence type="ECO:0000256" key="7">
    <source>
        <dbReference type="ARBA" id="ARBA00022664"/>
    </source>
</evidence>
<evidence type="ECO:0000256" key="19">
    <source>
        <dbReference type="ARBA" id="ARBA00078275"/>
    </source>
</evidence>
<dbReference type="InterPro" id="IPR026951">
    <property type="entry name" value="PPIL2_U-box_dom"/>
</dbReference>
<evidence type="ECO:0000256" key="8">
    <source>
        <dbReference type="ARBA" id="ARBA00022679"/>
    </source>
</evidence>
<keyword evidence="11" id="KW-0832">Ubl conjugation</keyword>
<sequence length="519" mass="58777">MGKRQHQKDKLYLTTTEYTYFYGGRLPDADLRQQQLSRFSRLPFDHCCLSFQPFKDPYCDDKGYIFDITNIVPFLAKHKISPIDGKPLEMKNLTKLNFTKNEDGKYQCPILYKVFNSHTHIVAIKPTGNVYSYEAIEQLNLKVNNLRDLLTDEPFTKKDIITLQDSNNIEKHNAASFHHIVQNLRWVEEEDTFDATSMFRNMDSVTKATLDEMKEKGVTLKVPKSANTEKQEAPDRFNKAIYSTGAASASLTSTVMVPTTKIEAATIDDTDVVYSMIKKNGYVQLMTNYGHLNLELYCKDAPKTCQNFLTLCTRKYYDGTIFHRLIKNFMIQGGDPTGTGLGGESIFGAPFEDEFNGHLVHQGRGVVSMANSGPNTNKSQFFITLKSCRHLDKKHTVFGKVVGGLETLDKLEKIPTDKDDRPEKKVKLISSTVYVNPFQEIEDEIKAERLKDKEEAKKTIAKPEKKLPESGSSVGSLINLKAIKYDDDDDKEESKDLAVAGPSKKKIVARSTFGNFSDW</sequence>
<comment type="pathway">
    <text evidence="3">Protein modification; protein ubiquitination.</text>
</comment>
<dbReference type="SMART" id="SM00504">
    <property type="entry name" value="Ubox"/>
    <property type="match status" value="1"/>
</dbReference>
<evidence type="ECO:0000256" key="16">
    <source>
        <dbReference type="ARBA" id="ARBA00059251"/>
    </source>
</evidence>
<evidence type="ECO:0000256" key="6">
    <source>
        <dbReference type="ARBA" id="ARBA00022499"/>
    </source>
</evidence>
<dbReference type="PROSITE" id="PS00170">
    <property type="entry name" value="CSA_PPIASE_1"/>
    <property type="match status" value="1"/>
</dbReference>
<dbReference type="Gene3D" id="2.40.100.10">
    <property type="entry name" value="Cyclophilin-like"/>
    <property type="match status" value="1"/>
</dbReference>
<dbReference type="PROSITE" id="PS50072">
    <property type="entry name" value="CSA_PPIASE_2"/>
    <property type="match status" value="1"/>
</dbReference>
<feature type="domain" description="PPIase cyclophilin-type" evidence="21">
    <location>
        <begin position="287"/>
        <end position="433"/>
    </location>
</feature>
<keyword evidence="6" id="KW-1017">Isopeptide bond</keyword>
<dbReference type="HOGENOM" id="CLU_012062_7_0_1"/>
<dbReference type="PANTHER" id="PTHR45625:SF1">
    <property type="entry name" value="RING-TYPE E3 UBIQUITIN-PROTEIN LIGASE PPIL2"/>
    <property type="match status" value="1"/>
</dbReference>
<dbReference type="InterPro" id="IPR044666">
    <property type="entry name" value="Cyclophilin_A-like"/>
</dbReference>
<dbReference type="SUPFAM" id="SSF50891">
    <property type="entry name" value="Cyclophilin-like"/>
    <property type="match status" value="1"/>
</dbReference>
<dbReference type="eggNOG" id="KOG0883">
    <property type="taxonomic scope" value="Eukaryota"/>
</dbReference>
<dbReference type="CDD" id="cd16663">
    <property type="entry name" value="RING-Ubox_PPIL2"/>
    <property type="match status" value="1"/>
</dbReference>
<dbReference type="GO" id="GO:0008380">
    <property type="term" value="P:RNA splicing"/>
    <property type="evidence" value="ECO:0007669"/>
    <property type="project" value="UniProtKB-KW"/>
</dbReference>
<dbReference type="OMA" id="NFIKHCA"/>
<reference evidence="23" key="2">
    <citation type="submission" date="2015-06" db="UniProtKB">
        <authorList>
            <consortium name="EnsemblMetazoa"/>
        </authorList>
    </citation>
    <scope>IDENTIFICATION</scope>
</reference>
<evidence type="ECO:0000259" key="21">
    <source>
        <dbReference type="PROSITE" id="PS50072"/>
    </source>
</evidence>
<dbReference type="CDD" id="cd01923">
    <property type="entry name" value="cyclophilin_RING"/>
    <property type="match status" value="1"/>
</dbReference>